<feature type="compositionally biased region" description="Low complexity" evidence="1">
    <location>
        <begin position="49"/>
        <end position="59"/>
    </location>
</feature>
<organism evidence="2 3">
    <name type="scientific">Methylorubrum extorquens (strain ATCC 14718 / DSM 1338 / JCM 2805 / NCIMB 9133 / AM1)</name>
    <name type="common">Methylobacterium extorquens</name>
    <dbReference type="NCBI Taxonomy" id="272630"/>
    <lineage>
        <taxon>Bacteria</taxon>
        <taxon>Pseudomonadati</taxon>
        <taxon>Pseudomonadota</taxon>
        <taxon>Alphaproteobacteria</taxon>
        <taxon>Hyphomicrobiales</taxon>
        <taxon>Methylobacteriaceae</taxon>
        <taxon>Methylorubrum</taxon>
    </lineage>
</organism>
<reference evidence="2 3" key="1">
    <citation type="journal article" date="2009" name="PLoS ONE">
        <title>Methylobacterium genome sequences: a reference blueprint to investigate microbial metabolism of C1 compounds from natural and industrial sources.</title>
        <authorList>
            <person name="Vuilleumier S."/>
            <person name="Chistoserdova L."/>
            <person name="Lee M.-C."/>
            <person name="Bringel F."/>
            <person name="Lajus A."/>
            <person name="Zhou Y."/>
            <person name="Gourion B."/>
            <person name="Barbe V."/>
            <person name="Chang J."/>
            <person name="Cruveiller S."/>
            <person name="Dossat C."/>
            <person name="Gillett W."/>
            <person name="Gruffaz C."/>
            <person name="Haugen E."/>
            <person name="Hourcade E."/>
            <person name="Levy R."/>
            <person name="Mangenot S."/>
            <person name="Muller E."/>
            <person name="Nadalig T."/>
            <person name="Pagni M."/>
            <person name="Penny C."/>
            <person name="Peyraud R."/>
            <person name="Robinson D.G."/>
            <person name="Roche D."/>
            <person name="Rouy Z."/>
            <person name="Saenampechek C."/>
            <person name="Salvignol G."/>
            <person name="Vallenet D."/>
            <person name="Wu Z."/>
            <person name="Marx C.J."/>
            <person name="Vorholt J.A."/>
            <person name="Olson M.V."/>
            <person name="Kaul R."/>
            <person name="Weissenbach J."/>
            <person name="Medigue C."/>
            <person name="Lidstrom M.E."/>
        </authorList>
    </citation>
    <scope>NUCLEOTIDE SEQUENCE [LARGE SCALE GENOMIC DNA]</scope>
    <source>
        <strain evidence="3">ATCC 14718 / DSM 1338 / JCM 2805 / NCIMB 9133 / AM1</strain>
    </source>
</reference>
<feature type="region of interest" description="Disordered" evidence="1">
    <location>
        <begin position="36"/>
        <end position="88"/>
    </location>
</feature>
<dbReference type="AlphaFoldDB" id="C5AZV1"/>
<protein>
    <submittedName>
        <fullName evidence="2">Uncharacterized protein</fullName>
    </submittedName>
</protein>
<dbReference type="EMBL" id="CP001510">
    <property type="protein sequence ID" value="ACS41475.1"/>
    <property type="molecule type" value="Genomic_DNA"/>
</dbReference>
<keyword evidence="3" id="KW-1185">Reference proteome</keyword>
<accession>C5AZV1</accession>
<feature type="compositionally biased region" description="Basic residues" evidence="1">
    <location>
        <begin position="60"/>
        <end position="70"/>
    </location>
</feature>
<sequence>MPGRATDATRSALSLLAAFVTAASLCNRTLRDLRRQAPSLPRTRSTGISVPRRPSSLPRARLHQGRHRRRLAPDVPGGRRPPRHGLGRLHSLASTRVLLVLMSAQLTAAFSVDGRHCVELASNNGRTLT</sequence>
<name>C5AZV1_METEA</name>
<evidence type="ECO:0000313" key="3">
    <source>
        <dbReference type="Proteomes" id="UP000009081"/>
    </source>
</evidence>
<gene>
    <name evidence="2" type="ordered locus">MexAM1_META1p3778</name>
</gene>
<dbReference type="KEGG" id="mea:Mex_1p3778"/>
<dbReference type="HOGENOM" id="CLU_1946285_0_0_5"/>
<evidence type="ECO:0000313" key="2">
    <source>
        <dbReference type="EMBL" id="ACS41475.1"/>
    </source>
</evidence>
<dbReference type="Proteomes" id="UP000009081">
    <property type="component" value="Chromosome"/>
</dbReference>
<proteinExistence type="predicted"/>
<evidence type="ECO:0000256" key="1">
    <source>
        <dbReference type="SAM" id="MobiDB-lite"/>
    </source>
</evidence>